<evidence type="ECO:0000256" key="1">
    <source>
        <dbReference type="SAM" id="MobiDB-lite"/>
    </source>
</evidence>
<sequence>MLCFLLFLPPKGRVNSHRNIELKSRKRKSRSHEWNGEEINWGTMPTDKWDGPGPPFEHWKTESLKTLWRVVNSRAVLKHWKRASQAK</sequence>
<feature type="region of interest" description="Disordered" evidence="1">
    <location>
        <begin position="25"/>
        <end position="54"/>
    </location>
</feature>
<name>A0A016VMW7_9BILA</name>
<proteinExistence type="predicted"/>
<accession>A0A016VMW7</accession>
<dbReference type="Proteomes" id="UP000024635">
    <property type="component" value="Unassembled WGS sequence"/>
</dbReference>
<evidence type="ECO:0000313" key="2">
    <source>
        <dbReference type="EMBL" id="EYC28646.1"/>
    </source>
</evidence>
<gene>
    <name evidence="2" type="primary">Acey_s0007.g3337</name>
    <name evidence="2" type="ORF">Y032_0007g3337</name>
</gene>
<reference evidence="3" key="1">
    <citation type="journal article" date="2015" name="Nat. Genet.">
        <title>The genome and transcriptome of the zoonotic hookworm Ancylostoma ceylanicum identify infection-specific gene families.</title>
        <authorList>
            <person name="Schwarz E.M."/>
            <person name="Hu Y."/>
            <person name="Antoshechkin I."/>
            <person name="Miller M.M."/>
            <person name="Sternberg P.W."/>
            <person name="Aroian R.V."/>
        </authorList>
    </citation>
    <scope>NUCLEOTIDE SEQUENCE</scope>
    <source>
        <strain evidence="3">HY135</strain>
    </source>
</reference>
<evidence type="ECO:0000313" key="3">
    <source>
        <dbReference type="Proteomes" id="UP000024635"/>
    </source>
</evidence>
<comment type="caution">
    <text evidence="2">The sequence shown here is derived from an EMBL/GenBank/DDBJ whole genome shotgun (WGS) entry which is preliminary data.</text>
</comment>
<dbReference type="AlphaFoldDB" id="A0A016VMW7"/>
<protein>
    <submittedName>
        <fullName evidence="2">Uncharacterized protein</fullName>
    </submittedName>
</protein>
<keyword evidence="3" id="KW-1185">Reference proteome</keyword>
<organism evidence="2 3">
    <name type="scientific">Ancylostoma ceylanicum</name>
    <dbReference type="NCBI Taxonomy" id="53326"/>
    <lineage>
        <taxon>Eukaryota</taxon>
        <taxon>Metazoa</taxon>
        <taxon>Ecdysozoa</taxon>
        <taxon>Nematoda</taxon>
        <taxon>Chromadorea</taxon>
        <taxon>Rhabditida</taxon>
        <taxon>Rhabditina</taxon>
        <taxon>Rhabditomorpha</taxon>
        <taxon>Strongyloidea</taxon>
        <taxon>Ancylostomatidae</taxon>
        <taxon>Ancylostomatinae</taxon>
        <taxon>Ancylostoma</taxon>
    </lineage>
</organism>
<dbReference type="EMBL" id="JARK01001343">
    <property type="protein sequence ID" value="EYC28646.1"/>
    <property type="molecule type" value="Genomic_DNA"/>
</dbReference>